<accession>A0A261G498</accession>
<organism evidence="9 10">
    <name type="scientific">Bifidobacterium hapali</name>
    <dbReference type="NCBI Taxonomy" id="1630172"/>
    <lineage>
        <taxon>Bacteria</taxon>
        <taxon>Bacillati</taxon>
        <taxon>Actinomycetota</taxon>
        <taxon>Actinomycetes</taxon>
        <taxon>Bifidobacteriales</taxon>
        <taxon>Bifidobacteriaceae</taxon>
        <taxon>Bifidobacterium</taxon>
    </lineage>
</organism>
<evidence type="ECO:0000256" key="7">
    <source>
        <dbReference type="ARBA" id="ARBA00023601"/>
    </source>
</evidence>
<dbReference type="InterPro" id="IPR034491">
    <property type="entry name" value="Anaerob_Ser_sulfatase-maturase"/>
</dbReference>
<dbReference type="GO" id="GO:0046872">
    <property type="term" value="F:metal ion binding"/>
    <property type="evidence" value="ECO:0007669"/>
    <property type="project" value="UniProtKB-KW"/>
</dbReference>
<evidence type="ECO:0000313" key="9">
    <source>
        <dbReference type="EMBL" id="OZG66234.1"/>
    </source>
</evidence>
<evidence type="ECO:0000256" key="6">
    <source>
        <dbReference type="ARBA" id="ARBA00023014"/>
    </source>
</evidence>
<dbReference type="SFLD" id="SFLDG01072">
    <property type="entry name" value="dehydrogenase_like"/>
    <property type="match status" value="1"/>
</dbReference>
<evidence type="ECO:0000256" key="4">
    <source>
        <dbReference type="ARBA" id="ARBA00022723"/>
    </source>
</evidence>
<protein>
    <submittedName>
        <fullName evidence="9">Arylsulfatase-activating protein AslB</fullName>
    </submittedName>
</protein>
<dbReference type="Pfam" id="PF13186">
    <property type="entry name" value="SPASM"/>
    <property type="match status" value="1"/>
</dbReference>
<dbReference type="PANTHER" id="PTHR43273">
    <property type="entry name" value="ANAEROBIC SULFATASE-MATURATING ENZYME HOMOLOG ASLB-RELATED"/>
    <property type="match status" value="1"/>
</dbReference>
<dbReference type="SFLD" id="SFLDG01384">
    <property type="entry name" value="thioether_bond_formation_requi"/>
    <property type="match status" value="1"/>
</dbReference>
<dbReference type="CDD" id="cd21120">
    <property type="entry name" value="SPASM_anSME"/>
    <property type="match status" value="1"/>
</dbReference>
<dbReference type="NCBIfam" id="TIGR04085">
    <property type="entry name" value="rSAM_more_4Fe4S"/>
    <property type="match status" value="1"/>
</dbReference>
<keyword evidence="10" id="KW-1185">Reference proteome</keyword>
<comment type="similarity">
    <text evidence="7">Belongs to the radical SAM superfamily. Anaerobic sulfatase-maturating enzyme family.</text>
</comment>
<sequence>MRGRLQLKGKRLSANDNLNTVIRPMTFMCVANTHLIGRIAGLSRYVPFRKGIQMNELFSILVKPTGAYCNLDCEYCFFISKDQVLPGDPMMSEETLTVFLHRYLDEQPDGDVTVAWQGGEPTMRGVSFFELALPLAEQLARPGQRIRHVLQTNGTLLDDRWCRLLAAHDVLVGISVDGPAELHDRYRVNKAGRGSHTSVMRGWHLLEGYGIARNVLCTVHAANESHPLEVYHFFRDEMHAEHVQFIPIVERVDEAHAASAENCWRRTDGSRILYRQAGRHVTSRSVNPVLWGRFLNTIFDEWVQQDVGRVFVQQFDVMLGNMFGQYSLCVHAPQCGNALVAAHNGDVFSCDHWVEDEYRLGNFLHQEFREMINTPRQHQFSSFKQNLPDDCLECSVRWACQGGCPKDRFSPDLNGTYRLNYLCAGYRSFFQHAMPAMERMAQLIDNGLPAAMIMDEIATNDTSFFDIDTMRKEGRYEPIPA</sequence>
<comment type="cofactor">
    <cofactor evidence="1">
        <name>[4Fe-4S] cluster</name>
        <dbReference type="ChEBI" id="CHEBI:49883"/>
    </cofactor>
</comment>
<dbReference type="InterPro" id="IPR047207">
    <property type="entry name" value="SPASM_anSME"/>
</dbReference>
<dbReference type="PROSITE" id="PS51918">
    <property type="entry name" value="RADICAL_SAM"/>
    <property type="match status" value="1"/>
</dbReference>
<dbReference type="EMBL" id="MWWY01000006">
    <property type="protein sequence ID" value="OZG66234.1"/>
    <property type="molecule type" value="Genomic_DNA"/>
</dbReference>
<dbReference type="SFLD" id="SFLDG01067">
    <property type="entry name" value="SPASM/twitch_domain_containing"/>
    <property type="match status" value="1"/>
</dbReference>
<dbReference type="Pfam" id="PF04055">
    <property type="entry name" value="Radical_SAM"/>
    <property type="match status" value="1"/>
</dbReference>
<dbReference type="AlphaFoldDB" id="A0A261G498"/>
<keyword evidence="3" id="KW-0949">S-adenosyl-L-methionine</keyword>
<proteinExistence type="inferred from homology"/>
<keyword evidence="4" id="KW-0479">Metal-binding</keyword>
<reference evidence="9 10" key="1">
    <citation type="journal article" date="2017" name="BMC Genomics">
        <title>Comparative genomic and phylogenomic analyses of the Bifidobacteriaceae family.</title>
        <authorList>
            <person name="Lugli G.A."/>
            <person name="Milani C."/>
            <person name="Turroni F."/>
            <person name="Duranti S."/>
            <person name="Mancabelli L."/>
            <person name="Mangifesta M."/>
            <person name="Ferrario C."/>
            <person name="Modesto M."/>
            <person name="Mattarelli P."/>
            <person name="Jiri K."/>
            <person name="van Sinderen D."/>
            <person name="Ventura M."/>
        </authorList>
    </citation>
    <scope>NUCLEOTIDE SEQUENCE [LARGE SCALE GENOMIC DNA]</scope>
    <source>
        <strain evidence="9 10">DSM 100202</strain>
    </source>
</reference>
<dbReference type="Proteomes" id="UP000216074">
    <property type="component" value="Unassembled WGS sequence"/>
</dbReference>
<dbReference type="InterPro" id="IPR058240">
    <property type="entry name" value="rSAM_sf"/>
</dbReference>
<dbReference type="InterPro" id="IPR007197">
    <property type="entry name" value="rSAM"/>
</dbReference>
<evidence type="ECO:0000256" key="5">
    <source>
        <dbReference type="ARBA" id="ARBA00023004"/>
    </source>
</evidence>
<dbReference type="GO" id="GO:0051539">
    <property type="term" value="F:4 iron, 4 sulfur cluster binding"/>
    <property type="evidence" value="ECO:0007669"/>
    <property type="project" value="UniProtKB-KW"/>
</dbReference>
<keyword evidence="6" id="KW-0411">Iron-sulfur</keyword>
<dbReference type="SFLD" id="SFLDG01386">
    <property type="entry name" value="main_SPASM_domain-containing"/>
    <property type="match status" value="1"/>
</dbReference>
<dbReference type="CDD" id="cd01335">
    <property type="entry name" value="Radical_SAM"/>
    <property type="match status" value="1"/>
</dbReference>
<gene>
    <name evidence="9" type="ORF">BHAP_0402</name>
</gene>
<evidence type="ECO:0000259" key="8">
    <source>
        <dbReference type="PROSITE" id="PS51918"/>
    </source>
</evidence>
<evidence type="ECO:0000256" key="3">
    <source>
        <dbReference type="ARBA" id="ARBA00022691"/>
    </source>
</evidence>
<comment type="caution">
    <text evidence="9">The sequence shown here is derived from an EMBL/GenBank/DDBJ whole genome shotgun (WGS) entry which is preliminary data.</text>
</comment>
<dbReference type="SUPFAM" id="SSF102114">
    <property type="entry name" value="Radical SAM enzymes"/>
    <property type="match status" value="1"/>
</dbReference>
<dbReference type="PANTHER" id="PTHR43273:SF3">
    <property type="entry name" value="ANAEROBIC SULFATASE-MATURATING ENZYME HOMOLOG ASLB-RELATED"/>
    <property type="match status" value="1"/>
</dbReference>
<dbReference type="InterPro" id="IPR023885">
    <property type="entry name" value="4Fe4S-binding_SPASM_dom"/>
</dbReference>
<evidence type="ECO:0000256" key="2">
    <source>
        <dbReference type="ARBA" id="ARBA00022485"/>
    </source>
</evidence>
<evidence type="ECO:0000313" key="10">
    <source>
        <dbReference type="Proteomes" id="UP000216074"/>
    </source>
</evidence>
<dbReference type="SFLD" id="SFLDF00285">
    <property type="entry name" value="anaerobic_Ser-type_sulfatase-m"/>
    <property type="match status" value="1"/>
</dbReference>
<evidence type="ECO:0000256" key="1">
    <source>
        <dbReference type="ARBA" id="ARBA00001966"/>
    </source>
</evidence>
<dbReference type="NCBIfam" id="TIGR03942">
    <property type="entry name" value="sulfatase_rSAM"/>
    <property type="match status" value="1"/>
</dbReference>
<dbReference type="Gene3D" id="3.20.20.70">
    <property type="entry name" value="Aldolase class I"/>
    <property type="match status" value="1"/>
</dbReference>
<dbReference type="InterPro" id="IPR013785">
    <property type="entry name" value="Aldolase_TIM"/>
</dbReference>
<dbReference type="InterPro" id="IPR023867">
    <property type="entry name" value="Sulphatase_maturase_rSAM"/>
</dbReference>
<keyword evidence="2" id="KW-0004">4Fe-4S</keyword>
<dbReference type="GO" id="GO:0016491">
    <property type="term" value="F:oxidoreductase activity"/>
    <property type="evidence" value="ECO:0007669"/>
    <property type="project" value="InterPro"/>
</dbReference>
<dbReference type="SFLD" id="SFLDS00029">
    <property type="entry name" value="Radical_SAM"/>
    <property type="match status" value="1"/>
</dbReference>
<feature type="domain" description="Radical SAM core" evidence="8">
    <location>
        <begin position="50"/>
        <end position="284"/>
    </location>
</feature>
<keyword evidence="5" id="KW-0408">Iron</keyword>
<name>A0A261G498_9BIFI</name>